<dbReference type="SMART" id="SM00297">
    <property type="entry name" value="BROMO"/>
    <property type="match status" value="1"/>
</dbReference>
<dbReference type="SUPFAM" id="SSF47370">
    <property type="entry name" value="Bromodomain"/>
    <property type="match status" value="1"/>
</dbReference>
<dbReference type="AlphaFoldDB" id="F8NG27"/>
<keyword evidence="6" id="KW-0804">Transcription</keyword>
<keyword evidence="2" id="KW-0677">Repeat</keyword>
<evidence type="ECO:0000256" key="7">
    <source>
        <dbReference type="ARBA" id="ARBA00023242"/>
    </source>
</evidence>
<dbReference type="GeneID" id="18817182"/>
<dbReference type="InterPro" id="IPR001487">
    <property type="entry name" value="Bromodomain"/>
</dbReference>
<dbReference type="InterPro" id="IPR036427">
    <property type="entry name" value="Bromodomain-like_sf"/>
</dbReference>
<feature type="compositionally biased region" description="Polar residues" evidence="9">
    <location>
        <begin position="1"/>
        <end position="11"/>
    </location>
</feature>
<dbReference type="PANTHER" id="PTHR16062:SF19">
    <property type="entry name" value="PROTEIN POLYBROMO-1"/>
    <property type="match status" value="1"/>
</dbReference>
<name>F8NG27_SERL9</name>
<dbReference type="RefSeq" id="XP_007312881.1">
    <property type="nucleotide sequence ID" value="XM_007312819.1"/>
</dbReference>
<feature type="region of interest" description="Disordered" evidence="9">
    <location>
        <begin position="1"/>
        <end position="23"/>
    </location>
</feature>
<reference evidence="11" key="1">
    <citation type="submission" date="2011-04" db="EMBL/GenBank/DDBJ databases">
        <title>Evolution of plant cell wall degrading machinery underlies the functional diversity of forest fungi.</title>
        <authorList>
            <consortium name="US DOE Joint Genome Institute (JGI-PGF)"/>
            <person name="Eastwood D.C."/>
            <person name="Floudas D."/>
            <person name="Binder M."/>
            <person name="Majcherczyk A."/>
            <person name="Schneider P."/>
            <person name="Aerts A."/>
            <person name="Asiegbu F.O."/>
            <person name="Baker S.E."/>
            <person name="Barry K."/>
            <person name="Bendiksby M."/>
            <person name="Blumentritt M."/>
            <person name="Coutinho P.M."/>
            <person name="Cullen D."/>
            <person name="Cullen D."/>
            <person name="Gathman A."/>
            <person name="Goodell B."/>
            <person name="Henrissat B."/>
            <person name="Ihrmark K."/>
            <person name="Kauserud H."/>
            <person name="Kohler A."/>
            <person name="LaButti K."/>
            <person name="Lapidus A."/>
            <person name="Lavin J.L."/>
            <person name="Lee Y.-H."/>
            <person name="Lindquist E."/>
            <person name="Lilly W."/>
            <person name="Lucas S."/>
            <person name="Morin E."/>
            <person name="Murat C."/>
            <person name="Oguiza J.A."/>
            <person name="Park J."/>
            <person name="Pisabarro A.G."/>
            <person name="Riley R."/>
            <person name="Rosling A."/>
            <person name="Salamov A."/>
            <person name="Schmidt O."/>
            <person name="Schmutz J."/>
            <person name="Skrede I."/>
            <person name="Stenlid J."/>
            <person name="Wiebenga A."/>
            <person name="Xie X."/>
            <person name="Kues U."/>
            <person name="Hibbett D.S."/>
            <person name="Hoffmeister D."/>
            <person name="Hogberg N."/>
            <person name="Martin F."/>
            <person name="Grigoriev I.V."/>
            <person name="Watkinson S.C."/>
        </authorList>
    </citation>
    <scope>NUCLEOTIDE SEQUENCE</scope>
    <source>
        <strain evidence="11">S7.9</strain>
    </source>
</reference>
<dbReference type="GO" id="GO:0016586">
    <property type="term" value="C:RSC-type complex"/>
    <property type="evidence" value="ECO:0007669"/>
    <property type="project" value="InterPro"/>
</dbReference>
<dbReference type="KEGG" id="sla:SERLADRAFT_455493"/>
<evidence type="ECO:0000259" key="10">
    <source>
        <dbReference type="PROSITE" id="PS50014"/>
    </source>
</evidence>
<evidence type="ECO:0000313" key="11">
    <source>
        <dbReference type="EMBL" id="EGO30997.1"/>
    </source>
</evidence>
<feature type="non-terminal residue" evidence="11">
    <location>
        <position position="150"/>
    </location>
</feature>
<organism>
    <name type="scientific">Serpula lacrymans var. lacrymans (strain S7.9)</name>
    <name type="common">Dry rot fungus</name>
    <dbReference type="NCBI Taxonomy" id="578457"/>
    <lineage>
        <taxon>Eukaryota</taxon>
        <taxon>Fungi</taxon>
        <taxon>Dikarya</taxon>
        <taxon>Basidiomycota</taxon>
        <taxon>Agaricomycotina</taxon>
        <taxon>Agaricomycetes</taxon>
        <taxon>Agaricomycetidae</taxon>
        <taxon>Boletales</taxon>
        <taxon>Coniophorineae</taxon>
        <taxon>Serpulaceae</taxon>
        <taxon>Serpula</taxon>
    </lineage>
</organism>
<evidence type="ECO:0000256" key="4">
    <source>
        <dbReference type="ARBA" id="ARBA00023015"/>
    </source>
</evidence>
<dbReference type="Proteomes" id="UP000008064">
    <property type="component" value="Unassembled WGS sequence"/>
</dbReference>
<dbReference type="OrthoDB" id="6017at2759"/>
<evidence type="ECO:0000256" key="2">
    <source>
        <dbReference type="ARBA" id="ARBA00022737"/>
    </source>
</evidence>
<evidence type="ECO:0000256" key="3">
    <source>
        <dbReference type="ARBA" id="ARBA00022853"/>
    </source>
</evidence>
<dbReference type="EMBL" id="GL945428">
    <property type="protein sequence ID" value="EGO30997.1"/>
    <property type="molecule type" value="Genomic_DNA"/>
</dbReference>
<evidence type="ECO:0000256" key="5">
    <source>
        <dbReference type="ARBA" id="ARBA00023117"/>
    </source>
</evidence>
<keyword evidence="4" id="KW-0805">Transcription regulation</keyword>
<dbReference type="GO" id="GO:0006338">
    <property type="term" value="P:chromatin remodeling"/>
    <property type="evidence" value="ECO:0007669"/>
    <property type="project" value="InterPro"/>
</dbReference>
<accession>F8NG27</accession>
<evidence type="ECO:0000256" key="8">
    <source>
        <dbReference type="PROSITE-ProRule" id="PRU00035"/>
    </source>
</evidence>
<dbReference type="PROSITE" id="PS50014">
    <property type="entry name" value="BROMODOMAIN_2"/>
    <property type="match status" value="1"/>
</dbReference>
<dbReference type="PANTHER" id="PTHR16062">
    <property type="entry name" value="SWI/SNF-RELATED"/>
    <property type="match status" value="1"/>
</dbReference>
<evidence type="ECO:0000256" key="9">
    <source>
        <dbReference type="SAM" id="MobiDB-lite"/>
    </source>
</evidence>
<protein>
    <recommendedName>
        <fullName evidence="10">Bromo domain-containing protein</fullName>
    </recommendedName>
</protein>
<evidence type="ECO:0000256" key="6">
    <source>
        <dbReference type="ARBA" id="ARBA00023163"/>
    </source>
</evidence>
<comment type="subcellular location">
    <subcellularLocation>
        <location evidence="1">Nucleus</location>
    </subcellularLocation>
</comment>
<gene>
    <name evidence="11" type="ORF">SERLADRAFT_455493</name>
</gene>
<dbReference type="InterPro" id="IPR037382">
    <property type="entry name" value="Rsc/polybromo"/>
</dbReference>
<dbReference type="HOGENOM" id="CLU_1744997_0_0_1"/>
<dbReference type="Pfam" id="PF00439">
    <property type="entry name" value="Bromodomain"/>
    <property type="match status" value="1"/>
</dbReference>
<dbReference type="GO" id="GO:0006368">
    <property type="term" value="P:transcription elongation by RNA polymerase II"/>
    <property type="evidence" value="ECO:0007669"/>
    <property type="project" value="TreeGrafter"/>
</dbReference>
<keyword evidence="3" id="KW-0156">Chromatin regulator</keyword>
<sequence>MDKTENASANMEVSEAGGSGQNSVKEHGLQMWQTVKEAVNKEGFICSPAFMRLPSKRHYPDYYQVIHHPICLDDIKKKLEDGLYNSLEAVKLDFELCFNNAKDYNMKNSLIWKDAKFLHKQILKEYAKLTGRKDSAVNGKNIDDDGDDKG</sequence>
<dbReference type="GO" id="GO:0003682">
    <property type="term" value="F:chromatin binding"/>
    <property type="evidence" value="ECO:0007669"/>
    <property type="project" value="TreeGrafter"/>
</dbReference>
<dbReference type="Gene3D" id="1.20.920.10">
    <property type="entry name" value="Bromodomain-like"/>
    <property type="match status" value="1"/>
</dbReference>
<feature type="domain" description="Bromo" evidence="10">
    <location>
        <begin position="42"/>
        <end position="112"/>
    </location>
</feature>
<proteinExistence type="predicted"/>
<dbReference type="PRINTS" id="PR00503">
    <property type="entry name" value="BROMODOMAIN"/>
</dbReference>
<keyword evidence="7" id="KW-0539">Nucleus</keyword>
<keyword evidence="5 8" id="KW-0103">Bromodomain</keyword>
<evidence type="ECO:0000256" key="1">
    <source>
        <dbReference type="ARBA" id="ARBA00004123"/>
    </source>
</evidence>